<feature type="compositionally biased region" description="Polar residues" evidence="2">
    <location>
        <begin position="64"/>
        <end position="75"/>
    </location>
</feature>
<dbReference type="KEGG" id="ocm:CBP12_04165"/>
<keyword evidence="1" id="KW-0175">Coiled coil</keyword>
<evidence type="ECO:0000256" key="4">
    <source>
        <dbReference type="SAM" id="SignalP"/>
    </source>
</evidence>
<evidence type="ECO:0000256" key="1">
    <source>
        <dbReference type="SAM" id="Coils"/>
    </source>
</evidence>
<dbReference type="PANTHER" id="PTHR48148:SF3">
    <property type="entry name" value="KERATINOCYTE PROLINE-RICH PROTEIN"/>
    <property type="match status" value="1"/>
</dbReference>
<feature type="compositionally biased region" description="Low complexity" evidence="2">
    <location>
        <begin position="39"/>
        <end position="63"/>
    </location>
</feature>
<feature type="region of interest" description="Disordered" evidence="2">
    <location>
        <begin position="430"/>
        <end position="610"/>
    </location>
</feature>
<evidence type="ECO:0000313" key="6">
    <source>
        <dbReference type="Proteomes" id="UP000243793"/>
    </source>
</evidence>
<proteinExistence type="predicted"/>
<keyword evidence="6" id="KW-1185">Reference proteome</keyword>
<feature type="coiled-coil region" evidence="1">
    <location>
        <begin position="268"/>
        <end position="309"/>
    </location>
</feature>
<feature type="signal peptide" evidence="4">
    <location>
        <begin position="1"/>
        <end position="24"/>
    </location>
</feature>
<dbReference type="NCBIfam" id="TIGR03505">
    <property type="entry name" value="FimV_core"/>
    <property type="match status" value="1"/>
</dbReference>
<feature type="chain" id="PRO_5012869473" description="Pilus assembly protein FimV" evidence="4">
    <location>
        <begin position="25"/>
        <end position="709"/>
    </location>
</feature>
<name>A0A1Y0CWQ8_9GAMM</name>
<evidence type="ECO:0000313" key="5">
    <source>
        <dbReference type="EMBL" id="ART79444.1"/>
    </source>
</evidence>
<organism evidence="5 6">
    <name type="scientific">Oceanisphaera avium</name>
    <dbReference type="NCBI Taxonomy" id="1903694"/>
    <lineage>
        <taxon>Bacteria</taxon>
        <taxon>Pseudomonadati</taxon>
        <taxon>Pseudomonadota</taxon>
        <taxon>Gammaproteobacteria</taxon>
        <taxon>Aeromonadales</taxon>
        <taxon>Aeromonadaceae</taxon>
        <taxon>Oceanisphaera</taxon>
    </lineage>
</organism>
<keyword evidence="3" id="KW-0812">Transmembrane</keyword>
<feature type="compositionally biased region" description="Polar residues" evidence="2">
    <location>
        <begin position="154"/>
        <end position="164"/>
    </location>
</feature>
<feature type="compositionally biased region" description="Low complexity" evidence="2">
    <location>
        <begin position="222"/>
        <end position="238"/>
    </location>
</feature>
<gene>
    <name evidence="5" type="ORF">CBP12_04165</name>
</gene>
<accession>A0A1Y0CWQ8</accession>
<evidence type="ECO:0008006" key="7">
    <source>
        <dbReference type="Google" id="ProtNLM"/>
    </source>
</evidence>
<dbReference type="PANTHER" id="PTHR48148">
    <property type="entry name" value="KERATINOCYTE PROLINE-RICH PROTEIN"/>
    <property type="match status" value="1"/>
</dbReference>
<dbReference type="Gene3D" id="1.20.58.2200">
    <property type="match status" value="1"/>
</dbReference>
<feature type="compositionally biased region" description="Acidic residues" evidence="2">
    <location>
        <begin position="502"/>
        <end position="519"/>
    </location>
</feature>
<feature type="region of interest" description="Disordered" evidence="2">
    <location>
        <begin position="690"/>
        <end position="709"/>
    </location>
</feature>
<dbReference type="InterPro" id="IPR020012">
    <property type="entry name" value="LysM_FimV"/>
</dbReference>
<feature type="compositionally biased region" description="Acidic residues" evidence="2">
    <location>
        <begin position="445"/>
        <end position="467"/>
    </location>
</feature>
<sequence length="709" mass="76936">MKRLKPYLGVGIAAWVASASLVMAQEDFYIELRGPEGQSSAQTRQAPAARPVQQVAPAQASRPIQQIGSAQTTSGRYGPIRSTDTLWTIAEKYTRSPVTVQQTMVALYHLNPRSFVRGNINNLQRGAYLRLPTESQARQRSAGEAQAEFGRLTRQGNRRVTQAATAPKPVLAATSQPKTGVTAPKPAAATPAAPKASTKAAPNVAQPPKNEPAVASNGLSEPKAAAKPTVTPAPSAVTESESVEPASPATTPQSVEEAQLTRLQLQLMDELREQVSMSNEQLANLSDNNQALRQHLAQLTAEVAALKASAETPTAPEAEPEEEGWFKELLNNPLNLALLLILPALLLLALFTLWWRNREKRDLVEQEQALAETSILMEEDKDEFSDLFSSEPEETLLNEQEETIEPAPIAEQNIDEDAFARFLEEQQQLEEVEAEQQVPAPPAEPEVEPEAEPNEGPLEDTLFDDEASFTSSDDALSNEELDDLFSMTATQDDIGLTADEQALSEEDTASEASVEDAFAEQDLFAVDPQASDADSEELASDWLNGPLSPEQLAAAGLSEVAPSESELKTPVTAAQTEQASDEADTPPARLMDDWPEPVAEAEPEDTVEPYVSVDELMADAERGEGPEPDLERSLNLELDDYANVMGQGQNVDIDIDEGGVSSQLDLARAYLEIDDADSARDLLNQALERGNAEQQRDAKKLLQRLDKRA</sequence>
<keyword evidence="3" id="KW-1133">Transmembrane helix</keyword>
<feature type="compositionally biased region" description="Acidic residues" evidence="2">
    <location>
        <begin position="377"/>
        <end position="404"/>
    </location>
</feature>
<feature type="region of interest" description="Disordered" evidence="2">
    <location>
        <begin position="134"/>
        <end position="256"/>
    </location>
</feature>
<keyword evidence="4" id="KW-0732">Signal</keyword>
<dbReference type="RefSeq" id="WP_232455145.1">
    <property type="nucleotide sequence ID" value="NZ_CP021376.1"/>
</dbReference>
<feature type="transmembrane region" description="Helical" evidence="3">
    <location>
        <begin position="336"/>
        <end position="355"/>
    </location>
</feature>
<feature type="region of interest" description="Disordered" evidence="2">
    <location>
        <begin position="39"/>
        <end position="77"/>
    </location>
</feature>
<evidence type="ECO:0000256" key="2">
    <source>
        <dbReference type="SAM" id="MobiDB-lite"/>
    </source>
</evidence>
<feature type="region of interest" description="Disordered" evidence="2">
    <location>
        <begin position="375"/>
        <end position="410"/>
    </location>
</feature>
<dbReference type="Proteomes" id="UP000243793">
    <property type="component" value="Chromosome"/>
</dbReference>
<protein>
    <recommendedName>
        <fullName evidence="7">Pilus assembly protein FimV</fullName>
    </recommendedName>
</protein>
<feature type="compositionally biased region" description="Low complexity" evidence="2">
    <location>
        <begin position="177"/>
        <end position="202"/>
    </location>
</feature>
<dbReference type="AlphaFoldDB" id="A0A1Y0CWQ8"/>
<reference evidence="6" key="1">
    <citation type="submission" date="2017-05" db="EMBL/GenBank/DDBJ databases">
        <authorList>
            <person name="Sung H."/>
        </authorList>
    </citation>
    <scope>NUCLEOTIDE SEQUENCE [LARGE SCALE GENOMIC DNA]</scope>
    <source>
        <strain evidence="6">AMac2203</strain>
    </source>
</reference>
<feature type="compositionally biased region" description="Acidic residues" evidence="2">
    <location>
        <begin position="593"/>
        <end position="607"/>
    </location>
</feature>
<dbReference type="InterPro" id="IPR038440">
    <property type="entry name" value="FimV_C_sf"/>
</dbReference>
<dbReference type="NCBIfam" id="TIGR03504">
    <property type="entry name" value="FimV_Cterm"/>
    <property type="match status" value="1"/>
</dbReference>
<keyword evidence="3" id="KW-0472">Membrane</keyword>
<dbReference type="EMBL" id="CP021376">
    <property type="protein sequence ID" value="ART79444.1"/>
    <property type="molecule type" value="Genomic_DNA"/>
</dbReference>
<evidence type="ECO:0000256" key="3">
    <source>
        <dbReference type="SAM" id="Phobius"/>
    </source>
</evidence>
<dbReference type="InterPro" id="IPR020011">
    <property type="entry name" value="FimV_C"/>
</dbReference>